<dbReference type="AlphaFoldDB" id="A0A8J6NUV3"/>
<gene>
    <name evidence="1" type="ORF">H8E23_10510</name>
</gene>
<evidence type="ECO:0000313" key="2">
    <source>
        <dbReference type="Proteomes" id="UP000603434"/>
    </source>
</evidence>
<reference evidence="1 2" key="1">
    <citation type="submission" date="2020-08" db="EMBL/GenBank/DDBJ databases">
        <title>Bridging the membrane lipid divide: bacteria of the FCB group superphylum have the potential to synthesize archaeal ether lipids.</title>
        <authorList>
            <person name="Villanueva L."/>
            <person name="Von Meijenfeldt F.A.B."/>
            <person name="Westbye A.B."/>
            <person name="Yadav S."/>
            <person name="Hopmans E.C."/>
            <person name="Dutilh B.E."/>
            <person name="Sinninghe Damste J.S."/>
        </authorList>
    </citation>
    <scope>NUCLEOTIDE SEQUENCE [LARGE SCALE GENOMIC DNA]</scope>
    <source>
        <strain evidence="1">NIOZ-UU30</strain>
    </source>
</reference>
<evidence type="ECO:0000313" key="1">
    <source>
        <dbReference type="EMBL" id="MBC8361819.1"/>
    </source>
</evidence>
<dbReference type="Proteomes" id="UP000603434">
    <property type="component" value="Unassembled WGS sequence"/>
</dbReference>
<proteinExistence type="predicted"/>
<organism evidence="1 2">
    <name type="scientific">Candidatus Desulfatibia profunda</name>
    <dbReference type="NCBI Taxonomy" id="2841695"/>
    <lineage>
        <taxon>Bacteria</taxon>
        <taxon>Pseudomonadati</taxon>
        <taxon>Thermodesulfobacteriota</taxon>
        <taxon>Desulfobacteria</taxon>
        <taxon>Desulfobacterales</taxon>
        <taxon>Desulfobacterales incertae sedis</taxon>
        <taxon>Candidatus Desulfatibia</taxon>
    </lineage>
</organism>
<protein>
    <submittedName>
        <fullName evidence="1">Uncharacterized protein</fullName>
    </submittedName>
</protein>
<name>A0A8J6NUV3_9BACT</name>
<sequence>MVTKYRSKRELNPMLSEDRAERIIQERTALKNQSRNEVRFLRTVTLLHAALPCVKHAIYESLMG</sequence>
<dbReference type="EMBL" id="JACNJH010000154">
    <property type="protein sequence ID" value="MBC8361819.1"/>
    <property type="molecule type" value="Genomic_DNA"/>
</dbReference>
<accession>A0A8J6NUV3</accession>
<comment type="caution">
    <text evidence="1">The sequence shown here is derived from an EMBL/GenBank/DDBJ whole genome shotgun (WGS) entry which is preliminary data.</text>
</comment>